<accession>A0A8H4Q779</accession>
<evidence type="ECO:0000313" key="7">
    <source>
        <dbReference type="Proteomes" id="UP000562929"/>
    </source>
</evidence>
<dbReference type="PANTHER" id="PTHR10272">
    <property type="entry name" value="PLATELET-ACTIVATING FACTOR ACETYLHYDROLASE"/>
    <property type="match status" value="1"/>
</dbReference>
<feature type="chain" id="PRO_5034379856" description="1-alkyl-2-acetylglycerophosphocholine esterase" evidence="5">
    <location>
        <begin position="18"/>
        <end position="383"/>
    </location>
</feature>
<dbReference type="PANTHER" id="PTHR10272:SF14">
    <property type="entry name" value="PAF ACETYLHYDROLASE FAMILY PROTEIN"/>
    <property type="match status" value="1"/>
</dbReference>
<dbReference type="SUPFAM" id="SSF53474">
    <property type="entry name" value="alpha/beta-Hydrolases"/>
    <property type="match status" value="1"/>
</dbReference>
<name>A0A8H4Q779_9HYPO</name>
<dbReference type="Gene3D" id="3.40.50.1820">
    <property type="entry name" value="alpha/beta hydrolase"/>
    <property type="match status" value="1"/>
</dbReference>
<dbReference type="EC" id="3.1.1.47" evidence="1"/>
<keyword evidence="4" id="KW-0443">Lipid metabolism</keyword>
<gene>
    <name evidence="6" type="ORF">GQ602_004603</name>
</gene>
<dbReference type="EMBL" id="JAACLJ010000004">
    <property type="protein sequence ID" value="KAF4587910.1"/>
    <property type="molecule type" value="Genomic_DNA"/>
</dbReference>
<dbReference type="GO" id="GO:0016042">
    <property type="term" value="P:lipid catabolic process"/>
    <property type="evidence" value="ECO:0007669"/>
    <property type="project" value="UniProtKB-KW"/>
</dbReference>
<dbReference type="InterPro" id="IPR029058">
    <property type="entry name" value="AB_hydrolase_fold"/>
</dbReference>
<sequence>MLSPLLLAAALVAVVRAILVPGPIGAFPVAMRTHELIDFSRVDPYASRNHTLLRRILVSVFLPLDPVQYADAKVQQLPYMPPLTAAEYSRITQIIAPSFKGVFEKLAIEYRRLETNDPGREYATKKKSYPVVIFSPGLGASRLMYSAGARDLASQGYIVITIDHPYDASIVEFPDGSVVRGVNFSTTAQIAVAAKVRVQDVVFLVNQLHDSDVQERLTEGFPGLVNVEKMAIYGHSLGGATAAEALRKDSRLLGGMNWDGEMQEAAASHGLAQPFIQVGVPRHRYENNSNWPAFYEKLRGPKLELMLENTTHISFTDLPLLLSTMEVPLEAQPSLEYFLGTVSGRRLRRTLTGILKASLEFLFERNVEGVRSLAEDYCGVTVF</sequence>
<keyword evidence="5" id="KW-0732">Signal</keyword>
<dbReference type="AlphaFoldDB" id="A0A8H4Q779"/>
<dbReference type="OrthoDB" id="2363873at2759"/>
<dbReference type="Pfam" id="PF03403">
    <property type="entry name" value="PAF-AH_p_II"/>
    <property type="match status" value="2"/>
</dbReference>
<evidence type="ECO:0000313" key="6">
    <source>
        <dbReference type="EMBL" id="KAF4587910.1"/>
    </source>
</evidence>
<feature type="signal peptide" evidence="5">
    <location>
        <begin position="1"/>
        <end position="17"/>
    </location>
</feature>
<dbReference type="Proteomes" id="UP000562929">
    <property type="component" value="Unassembled WGS sequence"/>
</dbReference>
<protein>
    <recommendedName>
        <fullName evidence="1">1-alkyl-2-acetylglycerophosphocholine esterase</fullName>
        <ecNumber evidence="1">3.1.1.47</ecNumber>
    </recommendedName>
</protein>
<comment type="caution">
    <text evidence="6">The sequence shown here is derived from an EMBL/GenBank/DDBJ whole genome shotgun (WGS) entry which is preliminary data.</text>
</comment>
<evidence type="ECO:0000256" key="3">
    <source>
        <dbReference type="ARBA" id="ARBA00022963"/>
    </source>
</evidence>
<keyword evidence="2 6" id="KW-0378">Hydrolase</keyword>
<keyword evidence="3" id="KW-0442">Lipid degradation</keyword>
<dbReference type="GO" id="GO:0003847">
    <property type="term" value="F:1-alkyl-2-acetylglycerophosphocholine esterase activity"/>
    <property type="evidence" value="ECO:0007669"/>
    <property type="project" value="UniProtKB-EC"/>
</dbReference>
<reference evidence="6 7" key="1">
    <citation type="journal article" date="2020" name="G3 (Bethesda)">
        <title>Genetic Underpinnings of Host Manipulation by Ophiocordyceps as Revealed by Comparative Transcriptomics.</title>
        <authorList>
            <person name="Will I."/>
            <person name="Das B."/>
            <person name="Trinh T."/>
            <person name="Brachmann A."/>
            <person name="Ohm R.A."/>
            <person name="de Bekker C."/>
        </authorList>
    </citation>
    <scope>NUCLEOTIDE SEQUENCE [LARGE SCALE GENOMIC DNA]</scope>
    <source>
        <strain evidence="6 7">EC05</strain>
    </source>
</reference>
<evidence type="ECO:0000256" key="2">
    <source>
        <dbReference type="ARBA" id="ARBA00022801"/>
    </source>
</evidence>
<organism evidence="6 7">
    <name type="scientific">Ophiocordyceps camponoti-floridani</name>
    <dbReference type="NCBI Taxonomy" id="2030778"/>
    <lineage>
        <taxon>Eukaryota</taxon>
        <taxon>Fungi</taxon>
        <taxon>Dikarya</taxon>
        <taxon>Ascomycota</taxon>
        <taxon>Pezizomycotina</taxon>
        <taxon>Sordariomycetes</taxon>
        <taxon>Hypocreomycetidae</taxon>
        <taxon>Hypocreales</taxon>
        <taxon>Ophiocordycipitaceae</taxon>
        <taxon>Ophiocordyceps</taxon>
    </lineage>
</organism>
<evidence type="ECO:0000256" key="4">
    <source>
        <dbReference type="ARBA" id="ARBA00023098"/>
    </source>
</evidence>
<proteinExistence type="predicted"/>
<evidence type="ECO:0000256" key="1">
    <source>
        <dbReference type="ARBA" id="ARBA00013201"/>
    </source>
</evidence>
<evidence type="ECO:0000256" key="5">
    <source>
        <dbReference type="SAM" id="SignalP"/>
    </source>
</evidence>
<keyword evidence="7" id="KW-1185">Reference proteome</keyword>